<accession>A0ABP7GPU1</accession>
<evidence type="ECO:0000256" key="1">
    <source>
        <dbReference type="SAM" id="MobiDB-lite"/>
    </source>
</evidence>
<name>A0ABP7GPU1_9MICO</name>
<organism evidence="2 3">
    <name type="scientific">Microbacterium kribbense</name>
    <dbReference type="NCBI Taxonomy" id="433645"/>
    <lineage>
        <taxon>Bacteria</taxon>
        <taxon>Bacillati</taxon>
        <taxon>Actinomycetota</taxon>
        <taxon>Actinomycetes</taxon>
        <taxon>Micrococcales</taxon>
        <taxon>Microbacteriaceae</taxon>
        <taxon>Microbacterium</taxon>
    </lineage>
</organism>
<proteinExistence type="predicted"/>
<feature type="compositionally biased region" description="Basic and acidic residues" evidence="1">
    <location>
        <begin position="99"/>
        <end position="109"/>
    </location>
</feature>
<feature type="region of interest" description="Disordered" evidence="1">
    <location>
        <begin position="77"/>
        <end position="126"/>
    </location>
</feature>
<keyword evidence="3" id="KW-1185">Reference proteome</keyword>
<dbReference type="EMBL" id="BAABAF010000008">
    <property type="protein sequence ID" value="GAA3771163.1"/>
    <property type="molecule type" value="Genomic_DNA"/>
</dbReference>
<comment type="caution">
    <text evidence="2">The sequence shown here is derived from an EMBL/GenBank/DDBJ whole genome shotgun (WGS) entry which is preliminary data.</text>
</comment>
<reference evidence="3" key="1">
    <citation type="journal article" date="2019" name="Int. J. Syst. Evol. Microbiol.">
        <title>The Global Catalogue of Microorganisms (GCM) 10K type strain sequencing project: providing services to taxonomists for standard genome sequencing and annotation.</title>
        <authorList>
            <consortium name="The Broad Institute Genomics Platform"/>
            <consortium name="The Broad Institute Genome Sequencing Center for Infectious Disease"/>
            <person name="Wu L."/>
            <person name="Ma J."/>
        </authorList>
    </citation>
    <scope>NUCLEOTIDE SEQUENCE [LARGE SCALE GENOMIC DNA]</scope>
    <source>
        <strain evidence="3">JCM 16950</strain>
    </source>
</reference>
<evidence type="ECO:0000313" key="3">
    <source>
        <dbReference type="Proteomes" id="UP001500540"/>
    </source>
</evidence>
<sequence length="126" mass="14043">MSVESLSAPPEPSRVKALLARGSSVEKVIYASIGRAVFRRPFGPDGLRVRNGLDWDVHVTWDDVESVAVHRRSYEPKSPRLFDEDGSRILRHTVGPETKGPERPGEPHHGPTTARHVSELCSPRCR</sequence>
<gene>
    <name evidence="2" type="ORF">GCM10022240_24180</name>
</gene>
<dbReference type="Proteomes" id="UP001500540">
    <property type="component" value="Unassembled WGS sequence"/>
</dbReference>
<protein>
    <submittedName>
        <fullName evidence="2">Uncharacterized protein</fullName>
    </submittedName>
</protein>
<evidence type="ECO:0000313" key="2">
    <source>
        <dbReference type="EMBL" id="GAA3771163.1"/>
    </source>
</evidence>
<feature type="compositionally biased region" description="Basic and acidic residues" evidence="1">
    <location>
        <begin position="77"/>
        <end position="88"/>
    </location>
</feature>